<comment type="caution">
    <text evidence="2">The sequence shown here is derived from an EMBL/GenBank/DDBJ whole genome shotgun (WGS) entry which is preliminary data.</text>
</comment>
<evidence type="ECO:0000313" key="2">
    <source>
        <dbReference type="EMBL" id="CAK0864713.1"/>
    </source>
</evidence>
<dbReference type="SUPFAM" id="SSF52540">
    <property type="entry name" value="P-loop containing nucleoside triphosphate hydrolases"/>
    <property type="match status" value="1"/>
</dbReference>
<evidence type="ECO:0000256" key="1">
    <source>
        <dbReference type="SAM" id="MobiDB-lite"/>
    </source>
</evidence>
<dbReference type="InterPro" id="IPR027417">
    <property type="entry name" value="P-loop_NTPase"/>
</dbReference>
<proteinExistence type="predicted"/>
<keyword evidence="3" id="KW-1185">Reference proteome</keyword>
<dbReference type="Proteomes" id="UP001189429">
    <property type="component" value="Unassembled WGS sequence"/>
</dbReference>
<name>A0ABN9UX17_9DINO</name>
<dbReference type="Gene3D" id="3.40.50.300">
    <property type="entry name" value="P-loop containing nucleotide triphosphate hydrolases"/>
    <property type="match status" value="1"/>
</dbReference>
<gene>
    <name evidence="2" type="ORF">PCOR1329_LOCUS52501</name>
</gene>
<dbReference type="EMBL" id="CAUYUJ010016392">
    <property type="protein sequence ID" value="CAK0864713.1"/>
    <property type="molecule type" value="Genomic_DNA"/>
</dbReference>
<accession>A0ABN9UX17</accession>
<evidence type="ECO:0008006" key="4">
    <source>
        <dbReference type="Google" id="ProtNLM"/>
    </source>
</evidence>
<evidence type="ECO:0000313" key="3">
    <source>
        <dbReference type="Proteomes" id="UP001189429"/>
    </source>
</evidence>
<feature type="region of interest" description="Disordered" evidence="1">
    <location>
        <begin position="13"/>
        <end position="33"/>
    </location>
</feature>
<protein>
    <recommendedName>
        <fullName evidence="4">RNA-directed RNA polymerase</fullName>
    </recommendedName>
</protein>
<reference evidence="2" key="1">
    <citation type="submission" date="2023-10" db="EMBL/GenBank/DDBJ databases">
        <authorList>
            <person name="Chen Y."/>
            <person name="Shah S."/>
            <person name="Dougan E. K."/>
            <person name="Thang M."/>
            <person name="Chan C."/>
        </authorList>
    </citation>
    <scope>NUCLEOTIDE SEQUENCE [LARGE SCALE GENOMIC DNA]</scope>
</reference>
<organism evidence="2 3">
    <name type="scientific">Prorocentrum cordatum</name>
    <dbReference type="NCBI Taxonomy" id="2364126"/>
    <lineage>
        <taxon>Eukaryota</taxon>
        <taxon>Sar</taxon>
        <taxon>Alveolata</taxon>
        <taxon>Dinophyceae</taxon>
        <taxon>Prorocentrales</taxon>
        <taxon>Prorocentraceae</taxon>
        <taxon>Prorocentrum</taxon>
    </lineage>
</organism>
<sequence>MVTSLNFFGTGAWAGAPEGPDDQPGASAGHLSSTQRHSVQHLWEAAVDFLSRESPLPSITAIKHDLFTRQTDYAGEAVAVRRELVAEKVSPAWPERGEAASVPVVSFLDGELLDDVRDPRSRLLPPEQWPEEPPRSRVWASDREWYKIVKEGAARGIFAEVELVFRDSAGRPVVNGAMGIDKHPKGPVPGPTLLRFISIFTPINSYMRKLRGDDHTLPTATMLNACILEDGEELWDDTEDQKGCFNIFRLPDEWLGYCTYSKQVSAAAFGDDPNRMAWVGIRSVAMGSKIAVSIMQRVIRTLVLDIVGADPRTELRRDRAFPDGDVSIVCLDGFDFVRRAQSRLCKLQIVESMEHQHFVAACAKHGIPLNPAKSLVAQLRAGILGGLLLGDKGWLKLAPEKANALVVQTAVLATEQQWQAGALQHRAGQACFAAGFRRPLFAVLEQIFPAIQTALDAPAPADAAVIDEMIAFACLLPLAHTNLRAPVKRTISCTDASEDGGGAVCPAQCGAVTCCVECLLQHRRQGCSLAGSQVLSESGQKHVRLEADDEFTAREHWTVPGGSYAGARRLAHAAGPRHRHAAGLGGRSVVDADAHGQLAVQRLLWRVLHWGFAVVQHPWDSPLRQSEGVRSLLRYKGVLCTRVTVTGVAPAAGDTDLRLLHNCRLLEQTFSAEETVAQRGASARTQEQFCAAYSRAVARALRELGQQGVPAAPSDQPARVETQLARARRGGTQGALAPAAQEIVRLLQRMVPGGEQAHLRSMLSWADTKGAHVWMSTSEVADLRQTVPYPAFAWKWHVVMSYRWKAKQHINVLELIAYLNYVRKKSRSRCYHSLRFINVFDSQVAAAVVAKGRSSSRRLNRPRRKLMALELAMDAYSFGVWTISEWQFADAASRLHAGGNVEHVIIHDAVAIKALQAASAGRSHTQPLYTKPPSHFAHEYKWLAQFFGISGDTVTPYGLRRGSSEAKSVNIKTWQEGVIYGTVASEHKQESGLDADFAQWHKAGTPTPVNQVVPRRLQGEGFVRKVRMTNLAFYDTCVEHNLRTYDQVWARATELNEQGDRALLSHLVDNDARATLAKVAQAAASKEKLRRAALTREQLLEEFVSKKTCSCSSPGWCFGMMKQVLRANSLDGPFQREVLGAMRAGRAKQRNICLVGPPDCGKSFLLKGLRGLFGCYERPDSGPHQLEDLLTAEVVFLNDFEYDSKAPEWMPWAFFKDFLEGSPVKVAVPKQRGGNTVFEGDAPVFLTSPSEVTLKRYNKEVVNEIAQMRKRIKYLWLPQEIPAEMRQEVKRVCPHCSARLYLEGKAFLDGPAGNAPAGGAPAPGPVAAAASAAQNEEPAAKRARLAADCAAKPAQAKTLLDVGALEQAEFDRLKADLLGGM</sequence>